<dbReference type="AlphaFoldDB" id="A0A8D8RUX4"/>
<evidence type="ECO:0000313" key="1">
    <source>
        <dbReference type="EMBL" id="CAG6654882.1"/>
    </source>
</evidence>
<protein>
    <submittedName>
        <fullName evidence="1">Uncharacterized protein</fullName>
    </submittedName>
</protein>
<accession>A0A8D8RUX4</accession>
<proteinExistence type="predicted"/>
<sequence length="111" mass="12681">MVEVRAIWLIDYLSRSGIQCVVSNIIIHECDNLLLGKSLSTKYLIHVAYIGLMSVSDPSFGSCYKNCPSWDCRAIENMTAKQKQCTQDNPHGRGFEKIGKFRKLEKKLREI</sequence>
<organism evidence="1">
    <name type="scientific">Cacopsylla melanoneura</name>
    <dbReference type="NCBI Taxonomy" id="428564"/>
    <lineage>
        <taxon>Eukaryota</taxon>
        <taxon>Metazoa</taxon>
        <taxon>Ecdysozoa</taxon>
        <taxon>Arthropoda</taxon>
        <taxon>Hexapoda</taxon>
        <taxon>Insecta</taxon>
        <taxon>Pterygota</taxon>
        <taxon>Neoptera</taxon>
        <taxon>Paraneoptera</taxon>
        <taxon>Hemiptera</taxon>
        <taxon>Sternorrhyncha</taxon>
        <taxon>Psylloidea</taxon>
        <taxon>Psyllidae</taxon>
        <taxon>Psyllinae</taxon>
        <taxon>Cacopsylla</taxon>
    </lineage>
</organism>
<reference evidence="1" key="1">
    <citation type="submission" date="2021-05" db="EMBL/GenBank/DDBJ databases">
        <authorList>
            <person name="Alioto T."/>
            <person name="Alioto T."/>
            <person name="Gomez Garrido J."/>
        </authorList>
    </citation>
    <scope>NUCLEOTIDE SEQUENCE</scope>
</reference>
<dbReference type="EMBL" id="HBUF01179380">
    <property type="protein sequence ID" value="CAG6654882.1"/>
    <property type="molecule type" value="Transcribed_RNA"/>
</dbReference>
<name>A0A8D8RUX4_9HEMI</name>